<evidence type="ECO:0000313" key="2">
    <source>
        <dbReference type="Proteomes" id="UP000006514"/>
    </source>
</evidence>
<gene>
    <name evidence="1" type="ORF">AURDEDRAFT_176136</name>
</gene>
<accession>J0LDP5</accession>
<dbReference type="InParanoid" id="J0LDP5"/>
<organism evidence="1 2">
    <name type="scientific">Auricularia subglabra (strain TFB-10046 / SS5)</name>
    <name type="common">White-rot fungus</name>
    <name type="synonym">Auricularia delicata (strain TFB10046)</name>
    <dbReference type="NCBI Taxonomy" id="717982"/>
    <lineage>
        <taxon>Eukaryota</taxon>
        <taxon>Fungi</taxon>
        <taxon>Dikarya</taxon>
        <taxon>Basidiomycota</taxon>
        <taxon>Agaricomycotina</taxon>
        <taxon>Agaricomycetes</taxon>
        <taxon>Auriculariales</taxon>
        <taxon>Auriculariaceae</taxon>
        <taxon>Auricularia</taxon>
    </lineage>
</organism>
<reference evidence="2" key="1">
    <citation type="journal article" date="2012" name="Science">
        <title>The Paleozoic origin of enzymatic lignin decomposition reconstructed from 31 fungal genomes.</title>
        <authorList>
            <person name="Floudas D."/>
            <person name="Binder M."/>
            <person name="Riley R."/>
            <person name="Barry K."/>
            <person name="Blanchette R.A."/>
            <person name="Henrissat B."/>
            <person name="Martinez A.T."/>
            <person name="Otillar R."/>
            <person name="Spatafora J.W."/>
            <person name="Yadav J.S."/>
            <person name="Aerts A."/>
            <person name="Benoit I."/>
            <person name="Boyd A."/>
            <person name="Carlson A."/>
            <person name="Copeland A."/>
            <person name="Coutinho P.M."/>
            <person name="de Vries R.P."/>
            <person name="Ferreira P."/>
            <person name="Findley K."/>
            <person name="Foster B."/>
            <person name="Gaskell J."/>
            <person name="Glotzer D."/>
            <person name="Gorecki P."/>
            <person name="Heitman J."/>
            <person name="Hesse C."/>
            <person name="Hori C."/>
            <person name="Igarashi K."/>
            <person name="Jurgens J.A."/>
            <person name="Kallen N."/>
            <person name="Kersten P."/>
            <person name="Kohler A."/>
            <person name="Kuees U."/>
            <person name="Kumar T.K.A."/>
            <person name="Kuo A."/>
            <person name="LaButti K."/>
            <person name="Larrondo L.F."/>
            <person name="Lindquist E."/>
            <person name="Ling A."/>
            <person name="Lombard V."/>
            <person name="Lucas S."/>
            <person name="Lundell T."/>
            <person name="Martin R."/>
            <person name="McLaughlin D.J."/>
            <person name="Morgenstern I."/>
            <person name="Morin E."/>
            <person name="Murat C."/>
            <person name="Nagy L.G."/>
            <person name="Nolan M."/>
            <person name="Ohm R.A."/>
            <person name="Patyshakuliyeva A."/>
            <person name="Rokas A."/>
            <person name="Ruiz-Duenas F.J."/>
            <person name="Sabat G."/>
            <person name="Salamov A."/>
            <person name="Samejima M."/>
            <person name="Schmutz J."/>
            <person name="Slot J.C."/>
            <person name="St John F."/>
            <person name="Stenlid J."/>
            <person name="Sun H."/>
            <person name="Sun S."/>
            <person name="Syed K."/>
            <person name="Tsang A."/>
            <person name="Wiebenga A."/>
            <person name="Young D."/>
            <person name="Pisabarro A."/>
            <person name="Eastwood D.C."/>
            <person name="Martin F."/>
            <person name="Cullen D."/>
            <person name="Grigoriev I.V."/>
            <person name="Hibbett D.S."/>
        </authorList>
    </citation>
    <scope>NUCLEOTIDE SEQUENCE [LARGE SCALE GENOMIC DNA]</scope>
    <source>
        <strain evidence="2">TFB10046</strain>
    </source>
</reference>
<dbReference type="KEGG" id="adl:AURDEDRAFT_176136"/>
<dbReference type="Proteomes" id="UP000006514">
    <property type="component" value="Unassembled WGS sequence"/>
</dbReference>
<dbReference type="AlphaFoldDB" id="J0LDP5"/>
<keyword evidence="2" id="KW-1185">Reference proteome</keyword>
<proteinExistence type="predicted"/>
<protein>
    <submittedName>
        <fullName evidence="1">Uncharacterized protein</fullName>
    </submittedName>
</protein>
<evidence type="ECO:0000313" key="1">
    <source>
        <dbReference type="EMBL" id="EJD34810.1"/>
    </source>
</evidence>
<dbReference type="EMBL" id="JH687919">
    <property type="protein sequence ID" value="EJD34810.1"/>
    <property type="molecule type" value="Genomic_DNA"/>
</dbReference>
<name>J0LDP5_AURST</name>
<sequence>MIHGASEKPTTILLEVTVEARRNVGKTRSAAARSTRPDTPYDALQHIPSPMDFGRHPAYKSLLVEHNLLAEEIRLFVLNKRRREDLGATQVLYNRATDLSSRVSQHSLVIPEDEFRTFRESCNNMLAELLAHSAELRERPASPAPDPPLEPFAQHSEFYAVLDRPSGRISGIFVAPGPASELCTKGRKKLGPNAVLLGLDASHTKDNFFSTLQF</sequence>